<feature type="domain" description="Mur ligase C-terminal" evidence="4">
    <location>
        <begin position="223"/>
        <end position="351"/>
    </location>
</feature>
<dbReference type="Proteomes" id="UP000198935">
    <property type="component" value="Unassembled WGS sequence"/>
</dbReference>
<dbReference type="Gene3D" id="3.90.190.20">
    <property type="entry name" value="Mur ligase, C-terminal domain"/>
    <property type="match status" value="1"/>
</dbReference>
<dbReference type="SUPFAM" id="SSF53244">
    <property type="entry name" value="MurD-like peptide ligases, peptide-binding domain"/>
    <property type="match status" value="1"/>
</dbReference>
<reference evidence="7" key="1">
    <citation type="submission" date="2016-10" db="EMBL/GenBank/DDBJ databases">
        <authorList>
            <person name="Varghese N."/>
            <person name="Submissions S."/>
        </authorList>
    </citation>
    <scope>NUCLEOTIDE SEQUENCE [LARGE SCALE GENOMIC DNA]</scope>
    <source>
        <strain evidence="7">SP</strain>
    </source>
</reference>
<evidence type="ECO:0000259" key="5">
    <source>
        <dbReference type="Pfam" id="PF08245"/>
    </source>
</evidence>
<keyword evidence="7" id="KW-1185">Reference proteome</keyword>
<proteinExistence type="predicted"/>
<dbReference type="EMBL" id="FNPI01000007">
    <property type="protein sequence ID" value="SDZ19913.1"/>
    <property type="molecule type" value="Genomic_DNA"/>
</dbReference>
<organism evidence="6 7">
    <name type="scientific">Evansella caseinilytica</name>
    <dbReference type="NCBI Taxonomy" id="1503961"/>
    <lineage>
        <taxon>Bacteria</taxon>
        <taxon>Bacillati</taxon>
        <taxon>Bacillota</taxon>
        <taxon>Bacilli</taxon>
        <taxon>Bacillales</taxon>
        <taxon>Bacillaceae</taxon>
        <taxon>Evansella</taxon>
    </lineage>
</organism>
<evidence type="ECO:0000256" key="3">
    <source>
        <dbReference type="ARBA" id="ARBA00022840"/>
    </source>
</evidence>
<accession>A0A1H3R323</accession>
<dbReference type="SUPFAM" id="SSF53623">
    <property type="entry name" value="MurD-like peptide ligases, catalytic domain"/>
    <property type="match status" value="1"/>
</dbReference>
<evidence type="ECO:0000313" key="7">
    <source>
        <dbReference type="Proteomes" id="UP000198935"/>
    </source>
</evidence>
<protein>
    <submittedName>
        <fullName evidence="6">UDP-N-acetylmuramoyl-tripeptide--D-alanyl-D-alanine ligase</fullName>
    </submittedName>
</protein>
<evidence type="ECO:0000313" key="6">
    <source>
        <dbReference type="EMBL" id="SDZ19913.1"/>
    </source>
</evidence>
<dbReference type="GO" id="GO:0005524">
    <property type="term" value="F:ATP binding"/>
    <property type="evidence" value="ECO:0007669"/>
    <property type="project" value="UniProtKB-KW"/>
</dbReference>
<keyword evidence="2" id="KW-0547">Nucleotide-binding</keyword>
<dbReference type="Pfam" id="PF02875">
    <property type="entry name" value="Mur_ligase_C"/>
    <property type="match status" value="1"/>
</dbReference>
<dbReference type="Pfam" id="PF08245">
    <property type="entry name" value="Mur_ligase_M"/>
    <property type="match status" value="1"/>
</dbReference>
<dbReference type="PANTHER" id="PTHR43024:SF1">
    <property type="entry name" value="UDP-N-ACETYLMURAMOYL-TRIPEPTIDE--D-ALANYL-D-ALANINE LIGASE"/>
    <property type="match status" value="1"/>
</dbReference>
<dbReference type="OrthoDB" id="9801978at2"/>
<dbReference type="STRING" id="1503961.SAMN05421736_107163"/>
<dbReference type="Gene3D" id="3.40.1190.10">
    <property type="entry name" value="Mur-like, catalytic domain"/>
    <property type="match status" value="1"/>
</dbReference>
<evidence type="ECO:0000256" key="1">
    <source>
        <dbReference type="ARBA" id="ARBA00022598"/>
    </source>
</evidence>
<dbReference type="InterPro" id="IPR004101">
    <property type="entry name" value="Mur_ligase_C"/>
</dbReference>
<dbReference type="AlphaFoldDB" id="A0A1H3R323"/>
<feature type="domain" description="Mur ligase central" evidence="5">
    <location>
        <begin position="13"/>
        <end position="201"/>
    </location>
</feature>
<sequence>MKPLIPSIPTVGVTGSAGKSTTTNFIHAIFKTKWKNVLKTEGNLNLPKHTKQNVQKIKRYHQAVILEMGLGREAGKNHFRYIKPNIGVITNIGTAHYGKLGNSIESIARAKSAMIRYMNPEGLLLINKDDANSRLLQTKAFKGKLVTVGIKSRAPYQATNIEYLNNGMSFQVKLGNSKEAFFIPTFGNHNIINALFAIAIADHLDFTPSQIRQGLKNYRPPSRRLNVISLPKPNGALLIDDTFNANPQSVKAAVNVLQQLGKGKRKIIVLGSMLELGKYTVKGHGEVGNYLARKGIHEIFVYGKKAKMIKQAALHSGFPARNVHHFVKREHLHERLKLSLVPDAVILVKGSHRMQMKETAEFIARYSLRMSRNQGSLSR</sequence>
<dbReference type="InterPro" id="IPR051046">
    <property type="entry name" value="MurCDEF_CellWall_CoF430Synth"/>
</dbReference>
<keyword evidence="1 6" id="KW-0436">Ligase</keyword>
<evidence type="ECO:0000256" key="2">
    <source>
        <dbReference type="ARBA" id="ARBA00022741"/>
    </source>
</evidence>
<gene>
    <name evidence="6" type="ORF">SAMN05421736_107163</name>
</gene>
<keyword evidence="3" id="KW-0067">ATP-binding</keyword>
<dbReference type="GO" id="GO:0016881">
    <property type="term" value="F:acid-amino acid ligase activity"/>
    <property type="evidence" value="ECO:0007669"/>
    <property type="project" value="InterPro"/>
</dbReference>
<dbReference type="InterPro" id="IPR013221">
    <property type="entry name" value="Mur_ligase_cen"/>
</dbReference>
<dbReference type="PANTHER" id="PTHR43024">
    <property type="entry name" value="UDP-N-ACETYLMURAMOYL-TRIPEPTIDE--D-ALANYL-D-ALANINE LIGASE"/>
    <property type="match status" value="1"/>
</dbReference>
<evidence type="ECO:0000259" key="4">
    <source>
        <dbReference type="Pfam" id="PF02875"/>
    </source>
</evidence>
<dbReference type="InterPro" id="IPR036615">
    <property type="entry name" value="Mur_ligase_C_dom_sf"/>
</dbReference>
<name>A0A1H3R323_9BACI</name>
<dbReference type="InterPro" id="IPR036565">
    <property type="entry name" value="Mur-like_cat_sf"/>
</dbReference>